<dbReference type="NCBIfam" id="TIGR02532">
    <property type="entry name" value="IV_pilin_GFxxxE"/>
    <property type="match status" value="1"/>
</dbReference>
<dbReference type="Pfam" id="PF07963">
    <property type="entry name" value="N_methyl"/>
    <property type="match status" value="1"/>
</dbReference>
<dbReference type="GO" id="GO:0043683">
    <property type="term" value="P:type IV pilus assembly"/>
    <property type="evidence" value="ECO:0007669"/>
    <property type="project" value="InterPro"/>
</dbReference>
<evidence type="ECO:0000256" key="1">
    <source>
        <dbReference type="SAM" id="Phobius"/>
    </source>
</evidence>
<feature type="transmembrane region" description="Helical" evidence="1">
    <location>
        <begin position="21"/>
        <end position="46"/>
    </location>
</feature>
<keyword evidence="1" id="KW-0812">Transmembrane</keyword>
<name>A0A317RFE5_9BURK</name>
<dbReference type="AlphaFoldDB" id="A0A317RFE5"/>
<dbReference type="EMBL" id="QGUB01000001">
    <property type="protein sequence ID" value="PWW48619.1"/>
    <property type="molecule type" value="Genomic_DNA"/>
</dbReference>
<dbReference type="RefSeq" id="WP_081501153.1">
    <property type="nucleotide sequence ID" value="NZ_ALEE01000446.1"/>
</dbReference>
<dbReference type="InterPro" id="IPR045584">
    <property type="entry name" value="Pilin-like"/>
</dbReference>
<dbReference type="InterPro" id="IPR032092">
    <property type="entry name" value="PilW"/>
</dbReference>
<dbReference type="OrthoDB" id="5496259at2"/>
<dbReference type="SUPFAM" id="SSF54523">
    <property type="entry name" value="Pili subunits"/>
    <property type="match status" value="1"/>
</dbReference>
<proteinExistence type="predicted"/>
<keyword evidence="3" id="KW-1185">Reference proteome</keyword>
<dbReference type="Proteomes" id="UP000246483">
    <property type="component" value="Unassembled WGS sequence"/>
</dbReference>
<accession>A0A317RFE5</accession>
<dbReference type="Pfam" id="PF16074">
    <property type="entry name" value="PilW"/>
    <property type="match status" value="1"/>
</dbReference>
<evidence type="ECO:0000313" key="3">
    <source>
        <dbReference type="Proteomes" id="UP000246483"/>
    </source>
</evidence>
<dbReference type="InterPro" id="IPR012902">
    <property type="entry name" value="N_methyl_site"/>
</dbReference>
<reference evidence="2 3" key="1">
    <citation type="submission" date="2018-05" db="EMBL/GenBank/DDBJ databases">
        <title>Genomic Encyclopedia of Type Strains, Phase IV (KMG-IV): sequencing the most valuable type-strain genomes for metagenomic binning, comparative biology and taxonomic classification.</title>
        <authorList>
            <person name="Goeker M."/>
        </authorList>
    </citation>
    <scope>NUCLEOTIDE SEQUENCE [LARGE SCALE GENOMIC DNA]</scope>
    <source>
        <strain evidence="2 3">DSM 26006</strain>
    </source>
</reference>
<keyword evidence="1" id="KW-0472">Membrane</keyword>
<sequence length="334" mass="35829">MHPPLRRYSEKPTPHAQTVQGFTLLELLISLTIGLVILAASLQAYVSSSRNSRISQLETQLNEDGILALNLIQQQVKQAGYSQQLRPASESTVMGNYSGLAVRGCDHGFDNVGAPFDNLSCKSGPGPAALAIRYEATPDNTSPTNAGDPTNCIGNGILRVEPSQVAPAINPPAGPYALADNRYFVKTNGGQPSLSCQGTEKSGSGANAIGSAQPLLPDVEDMVIRYGIATQGSLELASSYDVMKHQIIKYATAAEIDALPSSGTITDPTQDRWSRVLSVRICVIMRSELPVQDAPDGAMKYKDCENVDRGITDNYLRRAFTTTVLLRNRLVTPP</sequence>
<evidence type="ECO:0000313" key="2">
    <source>
        <dbReference type="EMBL" id="PWW48619.1"/>
    </source>
</evidence>
<protein>
    <submittedName>
        <fullName evidence="2">Type IV pilus assembly protein PilW</fullName>
    </submittedName>
</protein>
<comment type="caution">
    <text evidence="2">The sequence shown here is derived from an EMBL/GenBank/DDBJ whole genome shotgun (WGS) entry which is preliminary data.</text>
</comment>
<dbReference type="PROSITE" id="PS00409">
    <property type="entry name" value="PROKAR_NTER_METHYL"/>
    <property type="match status" value="1"/>
</dbReference>
<gene>
    <name evidence="2" type="ORF">DFR36_101123</name>
</gene>
<keyword evidence="1" id="KW-1133">Transmembrane helix</keyword>
<organism evidence="2 3">
    <name type="scientific">Melaminivora alkalimesophila</name>
    <dbReference type="NCBI Taxonomy" id="1165852"/>
    <lineage>
        <taxon>Bacteria</taxon>
        <taxon>Pseudomonadati</taxon>
        <taxon>Pseudomonadota</taxon>
        <taxon>Betaproteobacteria</taxon>
        <taxon>Burkholderiales</taxon>
        <taxon>Comamonadaceae</taxon>
        <taxon>Melaminivora</taxon>
    </lineage>
</organism>